<organism evidence="1">
    <name type="scientific">Lotharella oceanica</name>
    <dbReference type="NCBI Taxonomy" id="641309"/>
    <lineage>
        <taxon>Eukaryota</taxon>
        <taxon>Sar</taxon>
        <taxon>Rhizaria</taxon>
        <taxon>Cercozoa</taxon>
        <taxon>Chlorarachniophyceae</taxon>
        <taxon>Lotharella</taxon>
    </lineage>
</organism>
<evidence type="ECO:0000313" key="1">
    <source>
        <dbReference type="EMBL" id="CAD9778397.1"/>
    </source>
</evidence>
<accession>A0A7S2U5C8</accession>
<dbReference type="EMBL" id="HBHP01036412">
    <property type="protein sequence ID" value="CAD9778397.1"/>
    <property type="molecule type" value="Transcribed_RNA"/>
</dbReference>
<sequence length="106" mass="11662">MDQLSCVTRLCQSCKGGVQGVHFCDGCGKAIEKGFERKSSSFLSQRRNAVVYSPQQAKELRQKLTLMMSSIVASGASTEEISFSSPPGVSNFKAFNHKTEYKTSWT</sequence>
<reference evidence="1" key="1">
    <citation type="submission" date="2021-01" db="EMBL/GenBank/DDBJ databases">
        <authorList>
            <person name="Corre E."/>
            <person name="Pelletier E."/>
            <person name="Niang G."/>
            <person name="Scheremetjew M."/>
            <person name="Finn R."/>
            <person name="Kale V."/>
            <person name="Holt S."/>
            <person name="Cochrane G."/>
            <person name="Meng A."/>
            <person name="Brown T."/>
            <person name="Cohen L."/>
        </authorList>
    </citation>
    <scope>NUCLEOTIDE SEQUENCE</scope>
    <source>
        <strain evidence="1">CCMP622</strain>
    </source>
</reference>
<dbReference type="AlphaFoldDB" id="A0A7S2U5C8"/>
<proteinExistence type="predicted"/>
<gene>
    <name evidence="1" type="ORF">LSP00402_LOCUS22413</name>
</gene>
<protein>
    <submittedName>
        <fullName evidence="1">Uncharacterized protein</fullName>
    </submittedName>
</protein>
<name>A0A7S2U5C8_9EUKA</name>